<dbReference type="Proteomes" id="UP000307657">
    <property type="component" value="Unassembled WGS sequence"/>
</dbReference>
<sequence length="218" mass="24460">MIKAVIFDMDGVIVNSEPLHKKAYYKMFETVGIKVPNELYESFTGQSTLSICKTLCKTYNLDYKPLDLISLKRKFFKHIFESDDDLSLIDGVHDAIIDYYKNGLTLVLASSASMPTINNVFTRFDLDKYFVAKHSGADLKASKPHPEIFINAAKSSSHNKNECVVIEDSTNGIKAANAANIYCIGYKSDHSKNQNFTTANKVITTFNEISYNKLSTLI</sequence>
<dbReference type="InterPro" id="IPR006439">
    <property type="entry name" value="HAD-SF_hydro_IA"/>
</dbReference>
<dbReference type="InterPro" id="IPR023214">
    <property type="entry name" value="HAD_sf"/>
</dbReference>
<dbReference type="PANTHER" id="PTHR46193">
    <property type="entry name" value="6-PHOSPHOGLUCONATE PHOSPHATASE"/>
    <property type="match status" value="1"/>
</dbReference>
<dbReference type="Gene3D" id="3.40.50.1000">
    <property type="entry name" value="HAD superfamily/HAD-like"/>
    <property type="match status" value="1"/>
</dbReference>
<reference evidence="6 7" key="1">
    <citation type="submission" date="2019-04" db="EMBL/GenBank/DDBJ databases">
        <title>Lacinutrix sp. nov., isolated from marine water.</title>
        <authorList>
            <person name="Kim W."/>
        </authorList>
    </citation>
    <scope>NUCLEOTIDE SEQUENCE [LARGE SCALE GENOMIC DNA]</scope>
    <source>
        <strain evidence="6 7">CAU 1491</strain>
    </source>
</reference>
<keyword evidence="3" id="KW-0479">Metal-binding</keyword>
<evidence type="ECO:0000256" key="4">
    <source>
        <dbReference type="ARBA" id="ARBA00022842"/>
    </source>
</evidence>
<dbReference type="PANTHER" id="PTHR46193:SF18">
    <property type="entry name" value="HEXITOL PHOSPHATASE B"/>
    <property type="match status" value="1"/>
</dbReference>
<dbReference type="RefSeq" id="WP_136844945.1">
    <property type="nucleotide sequence ID" value="NZ_SUPL01000011.1"/>
</dbReference>
<evidence type="ECO:0000256" key="5">
    <source>
        <dbReference type="ARBA" id="ARBA00023277"/>
    </source>
</evidence>
<evidence type="ECO:0000256" key="1">
    <source>
        <dbReference type="ARBA" id="ARBA00001946"/>
    </source>
</evidence>
<dbReference type="GO" id="GO:0046872">
    <property type="term" value="F:metal ion binding"/>
    <property type="evidence" value="ECO:0007669"/>
    <property type="project" value="UniProtKB-KW"/>
</dbReference>
<dbReference type="SUPFAM" id="SSF56784">
    <property type="entry name" value="HAD-like"/>
    <property type="match status" value="1"/>
</dbReference>
<dbReference type="OrthoDB" id="9797743at2"/>
<evidence type="ECO:0000256" key="3">
    <source>
        <dbReference type="ARBA" id="ARBA00022723"/>
    </source>
</evidence>
<dbReference type="EMBL" id="SUPL01000011">
    <property type="protein sequence ID" value="TJY31878.1"/>
    <property type="molecule type" value="Genomic_DNA"/>
</dbReference>
<dbReference type="SFLD" id="SFLDS00003">
    <property type="entry name" value="Haloacid_Dehalogenase"/>
    <property type="match status" value="1"/>
</dbReference>
<comment type="caution">
    <text evidence="6">The sequence shown here is derived from an EMBL/GenBank/DDBJ whole genome shotgun (WGS) entry which is preliminary data.</text>
</comment>
<dbReference type="InterPro" id="IPR051600">
    <property type="entry name" value="Beta-PGM-like"/>
</dbReference>
<dbReference type="SFLD" id="SFLDG01129">
    <property type="entry name" value="C1.5:_HAD__Beta-PGM__Phosphata"/>
    <property type="match status" value="1"/>
</dbReference>
<keyword evidence="5" id="KW-0119">Carbohydrate metabolism</keyword>
<organism evidence="6 7">
    <name type="scientific">Pontimicrobium aquaticum</name>
    <dbReference type="NCBI Taxonomy" id="2565367"/>
    <lineage>
        <taxon>Bacteria</taxon>
        <taxon>Pseudomonadati</taxon>
        <taxon>Bacteroidota</taxon>
        <taxon>Flavobacteriia</taxon>
        <taxon>Flavobacteriales</taxon>
        <taxon>Flavobacteriaceae</taxon>
        <taxon>Pontimicrobium</taxon>
    </lineage>
</organism>
<comment type="cofactor">
    <cofactor evidence="1">
        <name>Mg(2+)</name>
        <dbReference type="ChEBI" id="CHEBI:18420"/>
    </cofactor>
</comment>
<dbReference type="AlphaFoldDB" id="A0A4U0EKJ4"/>
<dbReference type="NCBIfam" id="TIGR01549">
    <property type="entry name" value="HAD-SF-IA-v1"/>
    <property type="match status" value="1"/>
</dbReference>
<dbReference type="NCBIfam" id="TIGR01509">
    <property type="entry name" value="HAD-SF-IA-v3"/>
    <property type="match status" value="1"/>
</dbReference>
<keyword evidence="4" id="KW-0460">Magnesium</keyword>
<comment type="similarity">
    <text evidence="2">Belongs to the HAD-like hydrolase superfamily. CbbY/CbbZ/Gph/YieH family.</text>
</comment>
<name>A0A4U0EKJ4_9FLAO</name>
<dbReference type="InterPro" id="IPR041492">
    <property type="entry name" value="HAD_2"/>
</dbReference>
<dbReference type="GO" id="GO:0003824">
    <property type="term" value="F:catalytic activity"/>
    <property type="evidence" value="ECO:0007669"/>
    <property type="project" value="UniProtKB-ARBA"/>
</dbReference>
<evidence type="ECO:0000313" key="6">
    <source>
        <dbReference type="EMBL" id="TJY31878.1"/>
    </source>
</evidence>
<evidence type="ECO:0000313" key="7">
    <source>
        <dbReference type="Proteomes" id="UP000307657"/>
    </source>
</evidence>
<protein>
    <submittedName>
        <fullName evidence="6">HAD family phosphatase</fullName>
    </submittedName>
</protein>
<gene>
    <name evidence="6" type="ORF">E5167_14795</name>
</gene>
<dbReference type="InterPro" id="IPR023198">
    <property type="entry name" value="PGP-like_dom2"/>
</dbReference>
<evidence type="ECO:0000256" key="2">
    <source>
        <dbReference type="ARBA" id="ARBA00006171"/>
    </source>
</evidence>
<dbReference type="Gene3D" id="1.10.150.240">
    <property type="entry name" value="Putative phosphatase, domain 2"/>
    <property type="match status" value="1"/>
</dbReference>
<dbReference type="InterPro" id="IPR036412">
    <property type="entry name" value="HAD-like_sf"/>
</dbReference>
<accession>A0A4U0EKJ4</accession>
<dbReference type="Pfam" id="PF13419">
    <property type="entry name" value="HAD_2"/>
    <property type="match status" value="1"/>
</dbReference>
<proteinExistence type="inferred from homology"/>
<keyword evidence="7" id="KW-1185">Reference proteome</keyword>